<evidence type="ECO:0000256" key="6">
    <source>
        <dbReference type="SAM" id="Coils"/>
    </source>
</evidence>
<evidence type="ECO:0000256" key="7">
    <source>
        <dbReference type="SAM" id="Phobius"/>
    </source>
</evidence>
<evidence type="ECO:0000256" key="5">
    <source>
        <dbReference type="ARBA" id="ARBA00023136"/>
    </source>
</evidence>
<keyword evidence="6" id="KW-0175">Coiled coil</keyword>
<keyword evidence="5 7" id="KW-0472">Membrane</keyword>
<protein>
    <submittedName>
        <fullName evidence="9">UPF0496 protein At5g66675-like</fullName>
    </submittedName>
</protein>
<comment type="subcellular location">
    <subcellularLocation>
        <location evidence="1">Membrane</location>
    </subcellularLocation>
</comment>
<dbReference type="InterPro" id="IPR007749">
    <property type="entry name" value="DUF677"/>
</dbReference>
<comment type="similarity">
    <text evidence="2">Belongs to the UPF0496 family.</text>
</comment>
<dbReference type="GO" id="GO:0016020">
    <property type="term" value="C:membrane"/>
    <property type="evidence" value="ECO:0007669"/>
    <property type="project" value="UniProtKB-SubCell"/>
</dbReference>
<proteinExistence type="inferred from homology"/>
<keyword evidence="3 7" id="KW-0812">Transmembrane</keyword>
<dbReference type="AlphaFoldDB" id="A0AB40ASG6"/>
<dbReference type="Proteomes" id="UP001515500">
    <property type="component" value="Unplaced"/>
</dbReference>
<dbReference type="Pfam" id="PF05055">
    <property type="entry name" value="DUF677"/>
    <property type="match status" value="1"/>
</dbReference>
<evidence type="ECO:0000256" key="2">
    <source>
        <dbReference type="ARBA" id="ARBA00009074"/>
    </source>
</evidence>
<organism evidence="8 9">
    <name type="scientific">Dioscorea cayennensis subsp. rotundata</name>
    <name type="common">White Guinea yam</name>
    <name type="synonym">Dioscorea rotundata</name>
    <dbReference type="NCBI Taxonomy" id="55577"/>
    <lineage>
        <taxon>Eukaryota</taxon>
        <taxon>Viridiplantae</taxon>
        <taxon>Streptophyta</taxon>
        <taxon>Embryophyta</taxon>
        <taxon>Tracheophyta</taxon>
        <taxon>Spermatophyta</taxon>
        <taxon>Magnoliopsida</taxon>
        <taxon>Liliopsida</taxon>
        <taxon>Dioscoreales</taxon>
        <taxon>Dioscoreaceae</taxon>
        <taxon>Dioscorea</taxon>
    </lineage>
</organism>
<accession>A0AB40ASG6</accession>
<reference evidence="9" key="1">
    <citation type="submission" date="2025-08" db="UniProtKB">
        <authorList>
            <consortium name="RefSeq"/>
        </authorList>
    </citation>
    <scope>IDENTIFICATION</scope>
</reference>
<evidence type="ECO:0000256" key="3">
    <source>
        <dbReference type="ARBA" id="ARBA00022692"/>
    </source>
</evidence>
<evidence type="ECO:0000256" key="4">
    <source>
        <dbReference type="ARBA" id="ARBA00022989"/>
    </source>
</evidence>
<sequence>MGCTLSKCCRGGKKRPAKTLSWDRYESVHKDSGEEPSKTLISSSMDHVTESFESVYKVALKRFELNHDTLGNIQELKHELSDNPQLVSFIEDYLGTSIETLELFSSLEECLDEAHSTVYLAGRAVYLFECGMPISSVFEDLEQLKTQGNPFHLFPQNYVDKLKSLCEVHGSYIQKLSEREKDLDRKLGKVEYWKTVGSCVCFVAVVGLLIGSAVLAIMGAPPVAITILGLAGSAIALLEKEIELLTDKRKSAIEGERDIIIELKKQIYELDDINELVKQLEELVNSVDGYAAFRMEKRNNDEEVKKEVKLTKAMYGIKIKAKRLNKRIEDMKKEVNLRRENLRTAVATILMAVKTDKYECVSCVGSMP</sequence>
<dbReference type="GeneID" id="120253627"/>
<evidence type="ECO:0000256" key="1">
    <source>
        <dbReference type="ARBA" id="ARBA00004370"/>
    </source>
</evidence>
<keyword evidence="4 7" id="KW-1133">Transmembrane helix</keyword>
<dbReference type="PANTHER" id="PTHR31113:SF3">
    <property type="entry name" value="UPF0496 PROTEIN 1"/>
    <property type="match status" value="1"/>
</dbReference>
<feature type="transmembrane region" description="Helical" evidence="7">
    <location>
        <begin position="195"/>
        <end position="217"/>
    </location>
</feature>
<gene>
    <name evidence="9" type="primary">LOC120253627</name>
</gene>
<dbReference type="RefSeq" id="XP_039117865.1">
    <property type="nucleotide sequence ID" value="XM_039261931.1"/>
</dbReference>
<keyword evidence="8" id="KW-1185">Reference proteome</keyword>
<dbReference type="PANTHER" id="PTHR31113">
    <property type="entry name" value="UPF0496 PROTEIN 3-RELATED"/>
    <property type="match status" value="1"/>
</dbReference>
<feature type="coiled-coil region" evidence="6">
    <location>
        <begin position="235"/>
        <end position="283"/>
    </location>
</feature>
<name>A0AB40ASG6_DIOCR</name>
<evidence type="ECO:0000313" key="8">
    <source>
        <dbReference type="Proteomes" id="UP001515500"/>
    </source>
</evidence>
<evidence type="ECO:0000313" key="9">
    <source>
        <dbReference type="RefSeq" id="XP_039117865.1"/>
    </source>
</evidence>